<sequence>MISTADSDGRHPMDTPGLLYKYKSFNNYLLQELCGSESHFASPSTFNDPLDSKPSIRDDIELSHKEQLLKVLCKEYRPKKDPDAVLGNFRYLASENPPEAQSQYDLFVTTDIWRMLLQEIGRRGVLSLAERWDCPLMWSHYAQQHQGLCLAFSTQDSVARNLMRVRYGTDRAIPLSDLYAWKVDRTPGARERVLALAFLSKAKAWEYEREWRILAENPGSLSAPLRLKGIYFGERCSRAIQTVVVKALHDAHPAAKFYRVSFDSNAFDLHRHEVDVDEEIQCGICPPVALSFAKLLDPVLPSGAIPLSSAETEPNEGPPHFQR</sequence>
<protein>
    <submittedName>
        <fullName evidence="1">DUF2971 domain-containing protein</fullName>
    </submittedName>
</protein>
<evidence type="ECO:0000313" key="1">
    <source>
        <dbReference type="EMBL" id="MDH5822521.1"/>
    </source>
</evidence>
<dbReference type="EMBL" id="JARXRM010000025">
    <property type="protein sequence ID" value="MDH5822521.1"/>
    <property type="molecule type" value="Genomic_DNA"/>
</dbReference>
<gene>
    <name evidence="1" type="ORF">QFW77_05890</name>
</gene>
<comment type="caution">
    <text evidence="1">The sequence shown here is derived from an EMBL/GenBank/DDBJ whole genome shotgun (WGS) entry which is preliminary data.</text>
</comment>
<proteinExistence type="predicted"/>
<dbReference type="Pfam" id="PF11185">
    <property type="entry name" value="DUF2971"/>
    <property type="match status" value="1"/>
</dbReference>
<evidence type="ECO:0000313" key="2">
    <source>
        <dbReference type="Proteomes" id="UP001156940"/>
    </source>
</evidence>
<reference evidence="1 2" key="1">
    <citation type="submission" date="2023-04" db="EMBL/GenBank/DDBJ databases">
        <title>Luteimonas endophyticus RD2P54.</title>
        <authorList>
            <person name="Sun J.-Q."/>
        </authorList>
    </citation>
    <scope>NUCLEOTIDE SEQUENCE [LARGE SCALE GENOMIC DNA]</scope>
    <source>
        <strain evidence="1 2">RD2P54</strain>
    </source>
</reference>
<name>A0ABT6J6R1_9GAMM</name>
<keyword evidence="2" id="KW-1185">Reference proteome</keyword>
<dbReference type="RefSeq" id="WP_280573450.1">
    <property type="nucleotide sequence ID" value="NZ_JARXRM010000025.1"/>
</dbReference>
<dbReference type="Proteomes" id="UP001156940">
    <property type="component" value="Unassembled WGS sequence"/>
</dbReference>
<dbReference type="InterPro" id="IPR021352">
    <property type="entry name" value="DUF2971"/>
</dbReference>
<organism evidence="1 2">
    <name type="scientific">Luteimonas endophytica</name>
    <dbReference type="NCBI Taxonomy" id="3042023"/>
    <lineage>
        <taxon>Bacteria</taxon>
        <taxon>Pseudomonadati</taxon>
        <taxon>Pseudomonadota</taxon>
        <taxon>Gammaproteobacteria</taxon>
        <taxon>Lysobacterales</taxon>
        <taxon>Lysobacteraceae</taxon>
        <taxon>Luteimonas</taxon>
    </lineage>
</organism>
<accession>A0ABT6J6R1</accession>